<keyword evidence="3" id="KW-1185">Reference proteome</keyword>
<dbReference type="NCBIfam" id="TIGR02601">
    <property type="entry name" value="autotrns_rpt"/>
    <property type="match status" value="1"/>
</dbReference>
<evidence type="ECO:0000313" key="3">
    <source>
        <dbReference type="Proteomes" id="UP000287033"/>
    </source>
</evidence>
<feature type="non-terminal residue" evidence="2">
    <location>
        <position position="1"/>
    </location>
</feature>
<name>A0A401TW61_CHIPU</name>
<reference evidence="2 3" key="1">
    <citation type="journal article" date="2018" name="Nat. Ecol. Evol.">
        <title>Shark genomes provide insights into elasmobranch evolution and the origin of vertebrates.</title>
        <authorList>
            <person name="Hara Y"/>
            <person name="Yamaguchi K"/>
            <person name="Onimaru K"/>
            <person name="Kadota M"/>
            <person name="Koyanagi M"/>
            <person name="Keeley SD"/>
            <person name="Tatsumi K"/>
            <person name="Tanaka K"/>
            <person name="Motone F"/>
            <person name="Kageyama Y"/>
            <person name="Nozu R"/>
            <person name="Adachi N"/>
            <person name="Nishimura O"/>
            <person name="Nakagawa R"/>
            <person name="Tanegashima C"/>
            <person name="Kiyatake I"/>
            <person name="Matsumoto R"/>
            <person name="Murakumo K"/>
            <person name="Nishida K"/>
            <person name="Terakita A"/>
            <person name="Kuratani S"/>
            <person name="Sato K"/>
            <person name="Hyodo S Kuraku.S."/>
        </authorList>
    </citation>
    <scope>NUCLEOTIDE SEQUENCE [LARGE SCALE GENOMIC DNA]</scope>
</reference>
<proteinExistence type="predicted"/>
<feature type="non-terminal residue" evidence="2">
    <location>
        <position position="235"/>
    </location>
</feature>
<dbReference type="Proteomes" id="UP000287033">
    <property type="component" value="Unassembled WGS sequence"/>
</dbReference>
<evidence type="ECO:0000256" key="1">
    <source>
        <dbReference type="ARBA" id="ARBA00022729"/>
    </source>
</evidence>
<organism evidence="2 3">
    <name type="scientific">Chiloscyllium punctatum</name>
    <name type="common">Brownbanded bambooshark</name>
    <name type="synonym">Hemiscyllium punctatum</name>
    <dbReference type="NCBI Taxonomy" id="137246"/>
    <lineage>
        <taxon>Eukaryota</taxon>
        <taxon>Metazoa</taxon>
        <taxon>Chordata</taxon>
        <taxon>Craniata</taxon>
        <taxon>Vertebrata</taxon>
        <taxon>Chondrichthyes</taxon>
        <taxon>Elasmobranchii</taxon>
        <taxon>Galeomorphii</taxon>
        <taxon>Galeoidea</taxon>
        <taxon>Orectolobiformes</taxon>
        <taxon>Hemiscylliidae</taxon>
        <taxon>Chiloscyllium</taxon>
    </lineage>
</organism>
<sequence>ATETGGTGANGAGNGSAHGDIFIQGTMVVTPTHTVSTVFEGLQTVTTLTIADTIADEKGISGTGTSGKLQISGGGTLTLTGANTYVGGTQIDGGNTLSIAADNNIGGSAGALILNGGTLTTTGGYTFTHDIQVTANGGTFDISSGTIADTGAISGSGTFTLSGAGTLQLGLGQLAGLTGTLNLSGGHLSLTTSGTFDDSISVGGSSLLKIANGATVTDTALISGSGNLGIDGGGT</sequence>
<keyword evidence="1" id="KW-0732">Signal</keyword>
<protein>
    <submittedName>
        <fullName evidence="2">Uncharacterized protein</fullName>
    </submittedName>
</protein>
<gene>
    <name evidence="2" type="ORF">chiPu_0030807</name>
</gene>
<dbReference type="EMBL" id="BEZZ01193522">
    <property type="protein sequence ID" value="GCC46874.1"/>
    <property type="molecule type" value="Genomic_DNA"/>
</dbReference>
<evidence type="ECO:0000313" key="2">
    <source>
        <dbReference type="EMBL" id="GCC46874.1"/>
    </source>
</evidence>
<dbReference type="AlphaFoldDB" id="A0A401TW61"/>
<dbReference type="Pfam" id="PF12951">
    <property type="entry name" value="PATR"/>
    <property type="match status" value="1"/>
</dbReference>
<accession>A0A401TW61</accession>
<comment type="caution">
    <text evidence="2">The sequence shown here is derived from an EMBL/GenBank/DDBJ whole genome shotgun (WGS) entry which is preliminary data.</text>
</comment>
<dbReference type="InterPro" id="IPR013425">
    <property type="entry name" value="Autotrns_rpt"/>
</dbReference>